<organism evidence="2 3">
    <name type="scientific">Thalassospira xiamenensis</name>
    <dbReference type="NCBI Taxonomy" id="220697"/>
    <lineage>
        <taxon>Bacteria</taxon>
        <taxon>Pseudomonadati</taxon>
        <taxon>Pseudomonadota</taxon>
        <taxon>Alphaproteobacteria</taxon>
        <taxon>Rhodospirillales</taxon>
        <taxon>Thalassospiraceae</taxon>
        <taxon>Thalassospira</taxon>
    </lineage>
</organism>
<feature type="coiled-coil region" evidence="1">
    <location>
        <begin position="9"/>
        <end position="43"/>
    </location>
</feature>
<sequence length="51" mass="5748">MLYIIESALDEVEAVSRDAREKLSRLETVMKSTAQNLKILKDKLEQPATNG</sequence>
<dbReference type="Proteomes" id="UP000219068">
    <property type="component" value="Unassembled WGS sequence"/>
</dbReference>
<proteinExistence type="predicted"/>
<evidence type="ECO:0000256" key="1">
    <source>
        <dbReference type="SAM" id="Coils"/>
    </source>
</evidence>
<dbReference type="EMBL" id="OBMM01000002">
    <property type="protein sequence ID" value="SOC15218.1"/>
    <property type="molecule type" value="Genomic_DNA"/>
</dbReference>
<evidence type="ECO:0000313" key="2">
    <source>
        <dbReference type="EMBL" id="SOC15218.1"/>
    </source>
</evidence>
<accession>A0A285T6T0</accession>
<dbReference type="AlphaFoldDB" id="A0A285T6T0"/>
<protein>
    <submittedName>
        <fullName evidence="2">Uncharacterized protein</fullName>
    </submittedName>
</protein>
<keyword evidence="1" id="KW-0175">Coiled coil</keyword>
<evidence type="ECO:0000313" key="3">
    <source>
        <dbReference type="Proteomes" id="UP000219068"/>
    </source>
</evidence>
<reference evidence="2 3" key="1">
    <citation type="submission" date="2017-08" db="EMBL/GenBank/DDBJ databases">
        <authorList>
            <person name="de Groot N.N."/>
        </authorList>
    </citation>
    <scope>NUCLEOTIDE SEQUENCE [LARGE SCALE GENOMIC DNA]</scope>
    <source>
        <strain evidence="2 3">USBA 78</strain>
    </source>
</reference>
<gene>
    <name evidence="2" type="ORF">SAMN05428964_10279</name>
</gene>
<dbReference type="RefSeq" id="WP_156484586.1">
    <property type="nucleotide sequence ID" value="NZ_JALLPZ010000002.1"/>
</dbReference>
<name>A0A285T6T0_9PROT</name>